<dbReference type="GO" id="GO:0008324">
    <property type="term" value="F:monoatomic cation transmembrane transporter activity"/>
    <property type="evidence" value="ECO:0007669"/>
    <property type="project" value="InterPro"/>
</dbReference>
<evidence type="ECO:0000256" key="4">
    <source>
        <dbReference type="ARBA" id="ARBA00022989"/>
    </source>
</evidence>
<dbReference type="GO" id="GO:0006829">
    <property type="term" value="P:zinc ion transport"/>
    <property type="evidence" value="ECO:0007669"/>
    <property type="project" value="InterPro"/>
</dbReference>
<dbReference type="PANTHER" id="PTHR13414">
    <property type="entry name" value="HUEL-CATION TRANSPORTER"/>
    <property type="match status" value="1"/>
</dbReference>
<dbReference type="Pfam" id="PF01545">
    <property type="entry name" value="Cation_efflux"/>
    <property type="match status" value="1"/>
</dbReference>
<evidence type="ECO:0000256" key="3">
    <source>
        <dbReference type="ARBA" id="ARBA00022692"/>
    </source>
</evidence>
<feature type="transmembrane region" description="Helical" evidence="6">
    <location>
        <begin position="76"/>
        <end position="99"/>
    </location>
</feature>
<protein>
    <submittedName>
        <fullName evidence="8">Cation diffusion facilitator family transporter</fullName>
    </submittedName>
</protein>
<evidence type="ECO:0000313" key="9">
    <source>
        <dbReference type="Proteomes" id="UP000769766"/>
    </source>
</evidence>
<keyword evidence="5 6" id="KW-0472">Membrane</keyword>
<comment type="caution">
    <text evidence="8">The sequence shown here is derived from an EMBL/GenBank/DDBJ whole genome shotgun (WGS) entry which is preliminary data.</text>
</comment>
<evidence type="ECO:0000259" key="7">
    <source>
        <dbReference type="Pfam" id="PF01545"/>
    </source>
</evidence>
<dbReference type="InterPro" id="IPR036837">
    <property type="entry name" value="Cation_efflux_CTD_sf"/>
</dbReference>
<feature type="transmembrane region" description="Helical" evidence="6">
    <location>
        <begin position="165"/>
        <end position="184"/>
    </location>
</feature>
<accession>A0A932CR38</accession>
<feature type="transmembrane region" description="Helical" evidence="6">
    <location>
        <begin position="111"/>
        <end position="133"/>
    </location>
</feature>
<reference evidence="8" key="1">
    <citation type="submission" date="2020-07" db="EMBL/GenBank/DDBJ databases">
        <title>Huge and variable diversity of episymbiotic CPR bacteria and DPANN archaea in groundwater ecosystems.</title>
        <authorList>
            <person name="He C.Y."/>
            <person name="Keren R."/>
            <person name="Whittaker M."/>
            <person name="Farag I.F."/>
            <person name="Doudna J."/>
            <person name="Cate J.H.D."/>
            <person name="Banfield J.F."/>
        </authorList>
    </citation>
    <scope>NUCLEOTIDE SEQUENCE</scope>
    <source>
        <strain evidence="8">NC_groundwater_672_Ag_B-0.1um_62_36</strain>
    </source>
</reference>
<dbReference type="SUPFAM" id="SSF160240">
    <property type="entry name" value="Cation efflux protein cytoplasmic domain-like"/>
    <property type="match status" value="1"/>
</dbReference>
<keyword evidence="3 6" id="KW-0812">Transmembrane</keyword>
<gene>
    <name evidence="8" type="ORF">HYY20_12015</name>
</gene>
<organism evidence="8 9">
    <name type="scientific">Tectimicrobiota bacterium</name>
    <dbReference type="NCBI Taxonomy" id="2528274"/>
    <lineage>
        <taxon>Bacteria</taxon>
        <taxon>Pseudomonadati</taxon>
        <taxon>Nitrospinota/Tectimicrobiota group</taxon>
        <taxon>Candidatus Tectimicrobiota</taxon>
    </lineage>
</organism>
<keyword evidence="2" id="KW-0813">Transport</keyword>
<evidence type="ECO:0000256" key="2">
    <source>
        <dbReference type="ARBA" id="ARBA00022448"/>
    </source>
</evidence>
<feature type="domain" description="Cation efflux protein transmembrane" evidence="7">
    <location>
        <begin position="9"/>
        <end position="217"/>
    </location>
</feature>
<dbReference type="Gene3D" id="3.30.70.1350">
    <property type="entry name" value="Cation efflux protein, cytoplasmic domain"/>
    <property type="match status" value="1"/>
</dbReference>
<dbReference type="GO" id="GO:0016020">
    <property type="term" value="C:membrane"/>
    <property type="evidence" value="ECO:0007669"/>
    <property type="project" value="UniProtKB-SubCell"/>
</dbReference>
<dbReference type="InterPro" id="IPR058533">
    <property type="entry name" value="Cation_efflux_TM"/>
</dbReference>
<comment type="subcellular location">
    <subcellularLocation>
        <location evidence="1">Membrane</location>
        <topology evidence="1">Multi-pass membrane protein</topology>
    </subcellularLocation>
</comment>
<dbReference type="NCBIfam" id="TIGR01297">
    <property type="entry name" value="CDF"/>
    <property type="match status" value="1"/>
</dbReference>
<feature type="transmembrane region" description="Helical" evidence="6">
    <location>
        <begin position="12"/>
        <end position="37"/>
    </location>
</feature>
<dbReference type="SUPFAM" id="SSF161111">
    <property type="entry name" value="Cation efflux protein transmembrane domain-like"/>
    <property type="match status" value="1"/>
</dbReference>
<evidence type="ECO:0000313" key="8">
    <source>
        <dbReference type="EMBL" id="MBI2877596.1"/>
    </source>
</evidence>
<dbReference type="Gene3D" id="1.20.1510.10">
    <property type="entry name" value="Cation efflux protein transmembrane domain"/>
    <property type="match status" value="1"/>
</dbReference>
<feature type="transmembrane region" description="Helical" evidence="6">
    <location>
        <begin position="191"/>
        <end position="210"/>
    </location>
</feature>
<keyword evidence="4 6" id="KW-1133">Transmembrane helix</keyword>
<proteinExistence type="predicted"/>
<dbReference type="PANTHER" id="PTHR13414:SF9">
    <property type="entry name" value="PROTON-COUPLED ZINC ANTIPORTER SLC30A9, MITOCHONDRIAL"/>
    <property type="match status" value="1"/>
</dbReference>
<evidence type="ECO:0000256" key="6">
    <source>
        <dbReference type="SAM" id="Phobius"/>
    </source>
</evidence>
<dbReference type="InterPro" id="IPR027469">
    <property type="entry name" value="Cation_efflux_TMD_sf"/>
</dbReference>
<dbReference type="InterPro" id="IPR002524">
    <property type="entry name" value="Cation_efflux"/>
</dbReference>
<dbReference type="InterPro" id="IPR040177">
    <property type="entry name" value="SLC30A9"/>
</dbReference>
<dbReference type="Proteomes" id="UP000769766">
    <property type="component" value="Unassembled WGS sequence"/>
</dbReference>
<dbReference type="EMBL" id="JACPRF010000369">
    <property type="protein sequence ID" value="MBI2877596.1"/>
    <property type="molecule type" value="Genomic_DNA"/>
</dbReference>
<evidence type="ECO:0000256" key="1">
    <source>
        <dbReference type="ARBA" id="ARBA00004141"/>
    </source>
</evidence>
<name>A0A932CR38_UNCTE</name>
<sequence>MKSNSSKAIIAAFLANLGIAVAKLVGFIFTGAASMLAEMIHSLADSSNQGLLILGGKLARRTATLDHPFGYGRERYFWSFVVALVIFALGSAFAIYEGIEKLFHPHELESPLWAVGILVVAVVLESFSMWTAVREANHERGEQSWWAFIRHAKVPELPVVLLEDLGALLGLVLALVGVGLAMLTGKARFDALGSLAIGLLLGVIAVVLAIEMRSLLLGEAASLKVLDTLHEVIQAHPSVRRLIHMRTQHIGPEELLVAAKVEFERELTLEGVAAAIDALEDRLRQRVPIARMIYLEPDIYHPGRVTQPVGDLGSSGHR</sequence>
<dbReference type="AlphaFoldDB" id="A0A932CR38"/>
<evidence type="ECO:0000256" key="5">
    <source>
        <dbReference type="ARBA" id="ARBA00023136"/>
    </source>
</evidence>